<dbReference type="OrthoDB" id="2804090at2759"/>
<organism evidence="1 2">
    <name type="scientific">Paxillus involutus ATCC 200175</name>
    <dbReference type="NCBI Taxonomy" id="664439"/>
    <lineage>
        <taxon>Eukaryota</taxon>
        <taxon>Fungi</taxon>
        <taxon>Dikarya</taxon>
        <taxon>Basidiomycota</taxon>
        <taxon>Agaricomycotina</taxon>
        <taxon>Agaricomycetes</taxon>
        <taxon>Agaricomycetidae</taxon>
        <taxon>Boletales</taxon>
        <taxon>Paxilineae</taxon>
        <taxon>Paxillaceae</taxon>
        <taxon>Paxillus</taxon>
    </lineage>
</organism>
<accession>A0A0C9THM1</accession>
<evidence type="ECO:0000313" key="2">
    <source>
        <dbReference type="Proteomes" id="UP000053647"/>
    </source>
</evidence>
<gene>
    <name evidence="1" type="ORF">PAXINDRAFT_16707</name>
</gene>
<proteinExistence type="predicted"/>
<keyword evidence="2" id="KW-1185">Reference proteome</keyword>
<dbReference type="EMBL" id="KN819411">
    <property type="protein sequence ID" value="KIJ10263.1"/>
    <property type="molecule type" value="Genomic_DNA"/>
</dbReference>
<protein>
    <submittedName>
        <fullName evidence="1">Uncharacterized protein</fullName>
    </submittedName>
</protein>
<sequence>MSFMPSTSATNPPVATNPSALFKVRGSHNQEFNVHDAVALCYLPPLAITSPNVSWVPRPSIFEDEPVQPHADSCFGTVDIYQWPQLYDDRWPWSVEITRNLGILPSNLPTLWAWYNPVIENFEPICNSTLKIGFLKKEKIMGLCGLFDEVKKRLG</sequence>
<reference evidence="2" key="2">
    <citation type="submission" date="2015-01" db="EMBL/GenBank/DDBJ databases">
        <title>Evolutionary Origins and Diversification of the Mycorrhizal Mutualists.</title>
        <authorList>
            <consortium name="DOE Joint Genome Institute"/>
            <consortium name="Mycorrhizal Genomics Consortium"/>
            <person name="Kohler A."/>
            <person name="Kuo A."/>
            <person name="Nagy L.G."/>
            <person name="Floudas D."/>
            <person name="Copeland A."/>
            <person name="Barry K.W."/>
            <person name="Cichocki N."/>
            <person name="Veneault-Fourrey C."/>
            <person name="LaButti K."/>
            <person name="Lindquist E.A."/>
            <person name="Lipzen A."/>
            <person name="Lundell T."/>
            <person name="Morin E."/>
            <person name="Murat C."/>
            <person name="Riley R."/>
            <person name="Ohm R."/>
            <person name="Sun H."/>
            <person name="Tunlid A."/>
            <person name="Henrissat B."/>
            <person name="Grigoriev I.V."/>
            <person name="Hibbett D.S."/>
            <person name="Martin F."/>
        </authorList>
    </citation>
    <scope>NUCLEOTIDE SEQUENCE [LARGE SCALE GENOMIC DNA]</scope>
    <source>
        <strain evidence="2">ATCC 200175</strain>
    </source>
</reference>
<dbReference type="Proteomes" id="UP000053647">
    <property type="component" value="Unassembled WGS sequence"/>
</dbReference>
<dbReference type="HOGENOM" id="CLU_125776_0_0_1"/>
<evidence type="ECO:0000313" key="1">
    <source>
        <dbReference type="EMBL" id="KIJ10263.1"/>
    </source>
</evidence>
<name>A0A0C9THM1_PAXIN</name>
<dbReference type="AlphaFoldDB" id="A0A0C9THM1"/>
<reference evidence="1 2" key="1">
    <citation type="submission" date="2014-06" db="EMBL/GenBank/DDBJ databases">
        <authorList>
            <consortium name="DOE Joint Genome Institute"/>
            <person name="Kuo A."/>
            <person name="Kohler A."/>
            <person name="Nagy L.G."/>
            <person name="Floudas D."/>
            <person name="Copeland A."/>
            <person name="Barry K.W."/>
            <person name="Cichocki N."/>
            <person name="Veneault-Fourrey C."/>
            <person name="LaButti K."/>
            <person name="Lindquist E.A."/>
            <person name="Lipzen A."/>
            <person name="Lundell T."/>
            <person name="Morin E."/>
            <person name="Murat C."/>
            <person name="Sun H."/>
            <person name="Tunlid A."/>
            <person name="Henrissat B."/>
            <person name="Grigoriev I.V."/>
            <person name="Hibbett D.S."/>
            <person name="Martin F."/>
            <person name="Nordberg H.P."/>
            <person name="Cantor M.N."/>
            <person name="Hua S.X."/>
        </authorList>
    </citation>
    <scope>NUCLEOTIDE SEQUENCE [LARGE SCALE GENOMIC DNA]</scope>
    <source>
        <strain evidence="1 2">ATCC 200175</strain>
    </source>
</reference>